<dbReference type="RefSeq" id="WP_007535293.1">
    <property type="nucleotide sequence ID" value="NZ_HF536772.1"/>
</dbReference>
<name>K0Q068_9HYPH</name>
<evidence type="ECO:0000313" key="4">
    <source>
        <dbReference type="Proteomes" id="UP000009319"/>
    </source>
</evidence>
<dbReference type="SUPFAM" id="SSF53474">
    <property type="entry name" value="alpha/beta-Hydrolases"/>
    <property type="match status" value="1"/>
</dbReference>
<dbReference type="Pfam" id="PF12697">
    <property type="entry name" value="Abhydrolase_6"/>
    <property type="match status" value="1"/>
</dbReference>
<evidence type="ECO:0000256" key="1">
    <source>
        <dbReference type="SAM" id="SignalP"/>
    </source>
</evidence>
<reference evidence="3 4" key="1">
    <citation type="journal article" date="2013" name="Genome Announc.">
        <title>Draft Genome Sequence of Rhizobium mesoamericanum STM3625, a Nitrogen-Fixing Symbiont of Mimosa pudica Isolated in French Guiana (South America).</title>
        <authorList>
            <person name="Moulin L."/>
            <person name="Mornico D."/>
            <person name="Melkonian R."/>
            <person name="Klonowska A."/>
        </authorList>
    </citation>
    <scope>NUCLEOTIDE SEQUENCE [LARGE SCALE GENOMIC DNA]</scope>
    <source>
        <strain evidence="3 4">STM3625</strain>
    </source>
</reference>
<dbReference type="Proteomes" id="UP000009319">
    <property type="component" value="Unassembled WGS sequence"/>
</dbReference>
<gene>
    <name evidence="3" type="ORF">BN77_4311</name>
</gene>
<proteinExistence type="predicted"/>
<comment type="caution">
    <text evidence="3">The sequence shown here is derived from an EMBL/GenBank/DDBJ whole genome shotgun (WGS) entry which is preliminary data.</text>
</comment>
<evidence type="ECO:0000259" key="2">
    <source>
        <dbReference type="Pfam" id="PF12697"/>
    </source>
</evidence>
<protein>
    <recommendedName>
        <fullName evidence="2">AB hydrolase-1 domain-containing protein</fullName>
    </recommendedName>
</protein>
<evidence type="ECO:0000313" key="3">
    <source>
        <dbReference type="EMBL" id="CCM77252.1"/>
    </source>
</evidence>
<dbReference type="AlphaFoldDB" id="K0Q068"/>
<dbReference type="PANTHER" id="PTHR37017:SF11">
    <property type="entry name" value="ESTERASE_LIPASE_THIOESTERASE DOMAIN-CONTAINING PROTEIN"/>
    <property type="match status" value="1"/>
</dbReference>
<feature type="signal peptide" evidence="1">
    <location>
        <begin position="1"/>
        <end position="22"/>
    </location>
</feature>
<keyword evidence="4" id="KW-1185">Reference proteome</keyword>
<dbReference type="STRING" id="1211777.BN77_4311"/>
<accession>K0Q068</accession>
<dbReference type="EMBL" id="CANI01000028">
    <property type="protein sequence ID" value="CCM77252.1"/>
    <property type="molecule type" value="Genomic_DNA"/>
</dbReference>
<dbReference type="Gene3D" id="3.40.50.1820">
    <property type="entry name" value="alpha/beta hydrolase"/>
    <property type="match status" value="1"/>
</dbReference>
<organism evidence="3 4">
    <name type="scientific">Rhizobium mesoamericanum STM3625</name>
    <dbReference type="NCBI Taxonomy" id="1211777"/>
    <lineage>
        <taxon>Bacteria</taxon>
        <taxon>Pseudomonadati</taxon>
        <taxon>Pseudomonadota</taxon>
        <taxon>Alphaproteobacteria</taxon>
        <taxon>Hyphomicrobiales</taxon>
        <taxon>Rhizobiaceae</taxon>
        <taxon>Rhizobium/Agrobacterium group</taxon>
        <taxon>Rhizobium</taxon>
    </lineage>
</organism>
<feature type="chain" id="PRO_5003839673" description="AB hydrolase-1 domain-containing protein" evidence="1">
    <location>
        <begin position="23"/>
        <end position="257"/>
    </location>
</feature>
<sequence>MKKFLSGSAMLSALLISGSALAASKPTVVLVHGAFAESASWDGVAAKLLKDGYPIVAVANPLRGLKYDADYVDEVLKNIKGPIVLVGHSYGGSVISDVTTKDTGVMSLVFVSGLAPDKGERVSELGKKFPGSTLGGTLAPPVLQPDGKHDLYIEQSKFWKQFAADVPEHKAALMGAEQRPIAAEAFEEPSTEPTWKSLPSHFIYGSEDKNLPPALHAFMAKRAKAKEAVEVKGSSHVVMISHPDEVAAMIERAAADK</sequence>
<feature type="domain" description="AB hydrolase-1" evidence="2">
    <location>
        <begin position="28"/>
        <end position="248"/>
    </location>
</feature>
<dbReference type="InterPro" id="IPR000073">
    <property type="entry name" value="AB_hydrolase_1"/>
</dbReference>
<dbReference type="HOGENOM" id="CLU_046066_2_0_5"/>
<dbReference type="InterPro" id="IPR029058">
    <property type="entry name" value="AB_hydrolase_fold"/>
</dbReference>
<keyword evidence="1" id="KW-0732">Signal</keyword>
<dbReference type="PANTHER" id="PTHR37017">
    <property type="entry name" value="AB HYDROLASE-1 DOMAIN-CONTAINING PROTEIN-RELATED"/>
    <property type="match status" value="1"/>
</dbReference>
<dbReference type="eggNOG" id="COG2267">
    <property type="taxonomic scope" value="Bacteria"/>
</dbReference>
<dbReference type="InterPro" id="IPR052897">
    <property type="entry name" value="Sec-Metab_Biosynth_Hydrolase"/>
</dbReference>